<dbReference type="InterPro" id="IPR036236">
    <property type="entry name" value="Znf_C2H2_sf"/>
</dbReference>
<accession>A0A443QEM4</accession>
<protein>
    <recommendedName>
        <fullName evidence="2">C2H2-type domain-containing protein</fullName>
    </recommendedName>
</protein>
<dbReference type="OrthoDB" id="6077919at2759"/>
<evidence type="ECO:0000313" key="3">
    <source>
        <dbReference type="EMBL" id="RWS01478.1"/>
    </source>
</evidence>
<dbReference type="AlphaFoldDB" id="A0A443QEM4"/>
<dbReference type="SUPFAM" id="SSF57667">
    <property type="entry name" value="beta-beta-alpha zinc fingers"/>
    <property type="match status" value="1"/>
</dbReference>
<comment type="caution">
    <text evidence="3">The sequence shown here is derived from an EMBL/GenBank/DDBJ whole genome shotgun (WGS) entry which is preliminary data.</text>
</comment>
<dbReference type="InterPro" id="IPR013087">
    <property type="entry name" value="Znf_C2H2_type"/>
</dbReference>
<feature type="region of interest" description="Disordered" evidence="1">
    <location>
        <begin position="107"/>
        <end position="130"/>
    </location>
</feature>
<proteinExistence type="predicted"/>
<dbReference type="EMBL" id="NCKU01009138">
    <property type="protein sequence ID" value="RWS01478.1"/>
    <property type="molecule type" value="Genomic_DNA"/>
</dbReference>
<feature type="domain" description="C2H2-type" evidence="2">
    <location>
        <begin position="86"/>
        <end position="108"/>
    </location>
</feature>
<feature type="domain" description="C2H2-type" evidence="2">
    <location>
        <begin position="137"/>
        <end position="162"/>
    </location>
</feature>
<keyword evidence="4" id="KW-1185">Reference proteome</keyword>
<dbReference type="Proteomes" id="UP000285301">
    <property type="component" value="Unassembled WGS sequence"/>
</dbReference>
<sequence>MEIPTSLPVSINLAFLEAPAIAVEHQEPEKDNLKKECEEPPTNPAEELEIGIGEAALDTLAVETQSPAESEEEDEPASKIPKIKLYKCKHNGCDYTCKRKDNLTRHEKAPKSYKLPFHPEKPGETKTWKKKDADGNFLCTAEGCPYKSKLNQNVNRHIQNTHSH</sequence>
<gene>
    <name evidence="3" type="ORF">B4U79_16727</name>
</gene>
<evidence type="ECO:0000259" key="2">
    <source>
        <dbReference type="SMART" id="SM00355"/>
    </source>
</evidence>
<evidence type="ECO:0000313" key="4">
    <source>
        <dbReference type="Proteomes" id="UP000285301"/>
    </source>
</evidence>
<reference evidence="3 4" key="1">
    <citation type="journal article" date="2018" name="Gigascience">
        <title>Genomes of trombidid mites reveal novel predicted allergens and laterally-transferred genes associated with secondary metabolism.</title>
        <authorList>
            <person name="Dong X."/>
            <person name="Chaisiri K."/>
            <person name="Xia D."/>
            <person name="Armstrong S.D."/>
            <person name="Fang Y."/>
            <person name="Donnelly M.J."/>
            <person name="Kadowaki T."/>
            <person name="McGarry J.W."/>
            <person name="Darby A.C."/>
            <person name="Makepeace B.L."/>
        </authorList>
    </citation>
    <scope>NUCLEOTIDE SEQUENCE [LARGE SCALE GENOMIC DNA]</scope>
    <source>
        <strain evidence="3">UoL-WK</strain>
    </source>
</reference>
<evidence type="ECO:0000256" key="1">
    <source>
        <dbReference type="SAM" id="MobiDB-lite"/>
    </source>
</evidence>
<name>A0A443QEM4_9ACAR</name>
<dbReference type="SMART" id="SM00355">
    <property type="entry name" value="ZnF_C2H2"/>
    <property type="match status" value="2"/>
</dbReference>
<organism evidence="3 4">
    <name type="scientific">Dinothrombium tinctorium</name>
    <dbReference type="NCBI Taxonomy" id="1965070"/>
    <lineage>
        <taxon>Eukaryota</taxon>
        <taxon>Metazoa</taxon>
        <taxon>Ecdysozoa</taxon>
        <taxon>Arthropoda</taxon>
        <taxon>Chelicerata</taxon>
        <taxon>Arachnida</taxon>
        <taxon>Acari</taxon>
        <taxon>Acariformes</taxon>
        <taxon>Trombidiformes</taxon>
        <taxon>Prostigmata</taxon>
        <taxon>Anystina</taxon>
        <taxon>Parasitengona</taxon>
        <taxon>Trombidioidea</taxon>
        <taxon>Trombidiidae</taxon>
        <taxon>Dinothrombium</taxon>
    </lineage>
</organism>
<feature type="compositionally biased region" description="Basic and acidic residues" evidence="1">
    <location>
        <begin position="117"/>
        <end position="130"/>
    </location>
</feature>